<dbReference type="Proteomes" id="UP001162164">
    <property type="component" value="Unassembled WGS sequence"/>
</dbReference>
<dbReference type="InterPro" id="IPR050892">
    <property type="entry name" value="ADP-ribose_metab_enzymes"/>
</dbReference>
<comment type="caution">
    <text evidence="2">The sequence shown here is derived from an EMBL/GenBank/DDBJ whole genome shotgun (WGS) entry which is preliminary data.</text>
</comment>
<dbReference type="SUPFAM" id="SSF53098">
    <property type="entry name" value="Ribonuclease H-like"/>
    <property type="match status" value="1"/>
</dbReference>
<evidence type="ECO:0000313" key="3">
    <source>
        <dbReference type="Proteomes" id="UP001162164"/>
    </source>
</evidence>
<evidence type="ECO:0000259" key="1">
    <source>
        <dbReference type="PROSITE" id="PS50994"/>
    </source>
</evidence>
<dbReference type="SUPFAM" id="SSF52949">
    <property type="entry name" value="Macro domain-like"/>
    <property type="match status" value="1"/>
</dbReference>
<reference evidence="2" key="1">
    <citation type="journal article" date="2023" name="Insect Mol. Biol.">
        <title>Genome sequencing provides insights into the evolution of gene families encoding plant cell wall-degrading enzymes in longhorned beetles.</title>
        <authorList>
            <person name="Shin N.R."/>
            <person name="Okamura Y."/>
            <person name="Kirsch R."/>
            <person name="Pauchet Y."/>
        </authorList>
    </citation>
    <scope>NUCLEOTIDE SEQUENCE</scope>
    <source>
        <strain evidence="2">MMC_N1</strain>
    </source>
</reference>
<name>A0ABQ9JC36_9CUCU</name>
<dbReference type="Gene3D" id="3.40.220.10">
    <property type="entry name" value="Leucine Aminopeptidase, subunit E, domain 1"/>
    <property type="match status" value="1"/>
</dbReference>
<protein>
    <recommendedName>
        <fullName evidence="1">Integrase catalytic domain-containing protein</fullName>
    </recommendedName>
</protein>
<dbReference type="InterPro" id="IPR012337">
    <property type="entry name" value="RNaseH-like_sf"/>
</dbReference>
<evidence type="ECO:0000313" key="2">
    <source>
        <dbReference type="EMBL" id="KAJ8975125.1"/>
    </source>
</evidence>
<keyword evidence="3" id="KW-1185">Reference proteome</keyword>
<dbReference type="PANTHER" id="PTHR12521">
    <property type="entry name" value="PROTEIN C6ORF130"/>
    <property type="match status" value="1"/>
</dbReference>
<dbReference type="EMBL" id="JAPWTJ010000872">
    <property type="protein sequence ID" value="KAJ8975125.1"/>
    <property type="molecule type" value="Genomic_DNA"/>
</dbReference>
<dbReference type="Gene3D" id="3.30.420.10">
    <property type="entry name" value="Ribonuclease H-like superfamily/Ribonuclease H"/>
    <property type="match status" value="1"/>
</dbReference>
<proteinExistence type="predicted"/>
<dbReference type="InterPro" id="IPR043472">
    <property type="entry name" value="Macro_dom-like"/>
</dbReference>
<organism evidence="2 3">
    <name type="scientific">Molorchus minor</name>
    <dbReference type="NCBI Taxonomy" id="1323400"/>
    <lineage>
        <taxon>Eukaryota</taxon>
        <taxon>Metazoa</taxon>
        <taxon>Ecdysozoa</taxon>
        <taxon>Arthropoda</taxon>
        <taxon>Hexapoda</taxon>
        <taxon>Insecta</taxon>
        <taxon>Pterygota</taxon>
        <taxon>Neoptera</taxon>
        <taxon>Endopterygota</taxon>
        <taxon>Coleoptera</taxon>
        <taxon>Polyphaga</taxon>
        <taxon>Cucujiformia</taxon>
        <taxon>Chrysomeloidea</taxon>
        <taxon>Cerambycidae</taxon>
        <taxon>Lamiinae</taxon>
        <taxon>Monochamini</taxon>
        <taxon>Molorchus</taxon>
    </lineage>
</organism>
<dbReference type="PROSITE" id="PS50994">
    <property type="entry name" value="INTEGRASE"/>
    <property type="match status" value="1"/>
</dbReference>
<feature type="domain" description="Integrase catalytic" evidence="1">
    <location>
        <begin position="214"/>
        <end position="292"/>
    </location>
</feature>
<sequence length="292" mass="33418">MSIEAKNVIIREAYQKLVVRGPLDRKPSCWVAILPSGAFTASGILRFEPTKYKKENTIPDTKNVKIIKGDLFTAPDDYSLVYCVSKDFKMEKGITNEFKNTFGGVDQLRNQGKEVGEVARLRLTGRNIYYLSYENAWNALRNLGRECDENEERVLALPQIELYVNVVEHDVIVPIWDKDVIKHAQEQDDYCKVVKAQLHDEEDETEERYYIDNEGILPWELTSMDIVGPLVISHKGNRYQLTLQDYFTKYPEAIPIPDQKAETVAKASVKKVIVRHGAPEKLLTDRGAIKNI</sequence>
<dbReference type="InterPro" id="IPR001584">
    <property type="entry name" value="Integrase_cat-core"/>
</dbReference>
<dbReference type="PANTHER" id="PTHR12521:SF0">
    <property type="entry name" value="ADP-RIBOSE GLYCOHYDROLASE OARD1"/>
    <property type="match status" value="1"/>
</dbReference>
<accession>A0ABQ9JC36</accession>
<dbReference type="InterPro" id="IPR036397">
    <property type="entry name" value="RNaseH_sf"/>
</dbReference>
<gene>
    <name evidence="2" type="ORF">NQ317_019945</name>
</gene>